<dbReference type="Gramene" id="Pp3c20_12460V3.2">
    <property type="protein sequence ID" value="Pp3c20_12460V3.2"/>
    <property type="gene ID" value="Pp3c20_12460"/>
</dbReference>
<reference evidence="2 4" key="2">
    <citation type="journal article" date="2018" name="Plant J.">
        <title>The Physcomitrella patens chromosome-scale assembly reveals moss genome structure and evolution.</title>
        <authorList>
            <person name="Lang D."/>
            <person name="Ullrich K.K."/>
            <person name="Murat F."/>
            <person name="Fuchs J."/>
            <person name="Jenkins J."/>
            <person name="Haas F.B."/>
            <person name="Piednoel M."/>
            <person name="Gundlach H."/>
            <person name="Van Bel M."/>
            <person name="Meyberg R."/>
            <person name="Vives C."/>
            <person name="Morata J."/>
            <person name="Symeonidi A."/>
            <person name="Hiss M."/>
            <person name="Muchero W."/>
            <person name="Kamisugi Y."/>
            <person name="Saleh O."/>
            <person name="Blanc G."/>
            <person name="Decker E.L."/>
            <person name="van Gessel N."/>
            <person name="Grimwood J."/>
            <person name="Hayes R.D."/>
            <person name="Graham S.W."/>
            <person name="Gunter L.E."/>
            <person name="McDaniel S.F."/>
            <person name="Hoernstein S.N.W."/>
            <person name="Larsson A."/>
            <person name="Li F.W."/>
            <person name="Perroud P.F."/>
            <person name="Phillips J."/>
            <person name="Ranjan P."/>
            <person name="Rokshar D.S."/>
            <person name="Rothfels C.J."/>
            <person name="Schneider L."/>
            <person name="Shu S."/>
            <person name="Stevenson D.W."/>
            <person name="Thummler F."/>
            <person name="Tillich M."/>
            <person name="Villarreal Aguilar J.C."/>
            <person name="Widiez T."/>
            <person name="Wong G.K."/>
            <person name="Wymore A."/>
            <person name="Zhang Y."/>
            <person name="Zimmer A.D."/>
            <person name="Quatrano R.S."/>
            <person name="Mayer K.F.X."/>
            <person name="Goodstein D."/>
            <person name="Casacuberta J.M."/>
            <person name="Vandepoele K."/>
            <person name="Reski R."/>
            <person name="Cuming A.C."/>
            <person name="Tuskan G.A."/>
            <person name="Maumus F."/>
            <person name="Salse J."/>
            <person name="Schmutz J."/>
            <person name="Rensing S.A."/>
        </authorList>
    </citation>
    <scope>NUCLEOTIDE SEQUENCE [LARGE SCALE GENOMIC DNA]</scope>
    <source>
        <strain evidence="3 4">cv. Gransden 2004</strain>
    </source>
</reference>
<dbReference type="Gramene" id="Pp3c20_12460V3.4">
    <property type="protein sequence ID" value="Pp3c20_12460V3.4"/>
    <property type="gene ID" value="Pp3c20_12460"/>
</dbReference>
<name>A0A2K1IV14_PHYPA</name>
<dbReference type="Gramene" id="Pp3c20_12460V3.3">
    <property type="protein sequence ID" value="Pp3c20_12460V3.3"/>
    <property type="gene ID" value="Pp3c20_12460"/>
</dbReference>
<dbReference type="GeneID" id="112273396"/>
<dbReference type="EnsemblPlants" id="Pp3c20_12460V3.2">
    <property type="protein sequence ID" value="Pp3c20_12460V3.2"/>
    <property type="gene ID" value="Pp3c20_12460"/>
</dbReference>
<dbReference type="Gramene" id="Pp3c20_12460V3.5">
    <property type="protein sequence ID" value="Pp3c20_12460V3.5"/>
    <property type="gene ID" value="Pp3c20_12460"/>
</dbReference>
<keyword evidence="4" id="KW-1185">Reference proteome</keyword>
<dbReference type="Gramene" id="Pp3c20_12460V3.6">
    <property type="protein sequence ID" value="Pp3c20_12460V3.6"/>
    <property type="gene ID" value="Pp3c20_12460"/>
</dbReference>
<evidence type="ECO:0000256" key="1">
    <source>
        <dbReference type="SAM" id="MobiDB-lite"/>
    </source>
</evidence>
<sequence>MGMEDKACAVDVTLCERHIGAQPGGGICAMCLQEKLILLWRGEGNSNWDTEEFSITPPLVQDSCDTPPACEPSPADAYPVYKAGSACLPLVFHFRNFQRNGVHDSSKSSKVLAREKIDRSCFGLDADMDHQHQFSCEIKSILKELAALHEKKKLERAEKRRSGTEGACLSGRHQQHEEAAADLSQGPIPTSPAGRDTEAVPGEYELPKAKASIIEDEDEDARFAKTTLCFNALWPGQLRPKLNMKWARILVSPILSSNKIAPSKSDLAKTVNGRPKVAVEDKRRESTRDCEILEVPTGINDYNGRDQSTGIQNMPSPAASRLPPRHVQRIADEDGGAMEIDKETAMRMEASRITVLTWLESLPSPKAVHLKEKNYTGFPDDLSLGNGVLEMCDEEDVAFDYQSQEPKMENFELADGYNSLNPLDQVDVYNHISSFGKFLRTFPTQIYASSRMLDIEIAAQ</sequence>
<proteinExistence type="predicted"/>
<dbReference type="OrthoDB" id="10372289at2759"/>
<dbReference type="EnsemblPlants" id="Pp3c20_12460V3.3">
    <property type="protein sequence ID" value="Pp3c20_12460V3.3"/>
    <property type="gene ID" value="Pp3c20_12460"/>
</dbReference>
<dbReference type="EMBL" id="ABEU02000020">
    <property type="protein sequence ID" value="PNR33117.1"/>
    <property type="molecule type" value="Genomic_DNA"/>
</dbReference>
<evidence type="ECO:0000313" key="4">
    <source>
        <dbReference type="Proteomes" id="UP000006727"/>
    </source>
</evidence>
<dbReference type="EnsemblPlants" id="Pp3c20_12460V3.6">
    <property type="protein sequence ID" value="Pp3c20_12460V3.6"/>
    <property type="gene ID" value="Pp3c20_12460"/>
</dbReference>
<dbReference type="EnsemblPlants" id="Pp3c20_12460V3.4">
    <property type="protein sequence ID" value="Pp3c20_12460V3.4"/>
    <property type="gene ID" value="Pp3c20_12460"/>
</dbReference>
<dbReference type="EnsemblPlants" id="Pp3c20_12460V3.5">
    <property type="protein sequence ID" value="Pp3c20_12460V3.5"/>
    <property type="gene ID" value="Pp3c20_12460"/>
</dbReference>
<reference evidence="3" key="3">
    <citation type="submission" date="2020-12" db="UniProtKB">
        <authorList>
            <consortium name="EnsemblPlants"/>
        </authorList>
    </citation>
    <scope>IDENTIFICATION</scope>
</reference>
<evidence type="ECO:0000313" key="3">
    <source>
        <dbReference type="EnsemblPlants" id="Pp3c20_12460V3.1"/>
    </source>
</evidence>
<protein>
    <submittedName>
        <fullName evidence="2 3">Uncharacterized protein</fullName>
    </submittedName>
</protein>
<reference evidence="2 4" key="1">
    <citation type="journal article" date="2008" name="Science">
        <title>The Physcomitrella genome reveals evolutionary insights into the conquest of land by plants.</title>
        <authorList>
            <person name="Rensing S."/>
            <person name="Lang D."/>
            <person name="Zimmer A."/>
            <person name="Terry A."/>
            <person name="Salamov A."/>
            <person name="Shapiro H."/>
            <person name="Nishiyama T."/>
            <person name="Perroud P.-F."/>
            <person name="Lindquist E."/>
            <person name="Kamisugi Y."/>
            <person name="Tanahashi T."/>
            <person name="Sakakibara K."/>
            <person name="Fujita T."/>
            <person name="Oishi K."/>
            <person name="Shin-I T."/>
            <person name="Kuroki Y."/>
            <person name="Toyoda A."/>
            <person name="Suzuki Y."/>
            <person name="Hashimoto A."/>
            <person name="Yamaguchi K."/>
            <person name="Sugano A."/>
            <person name="Kohara Y."/>
            <person name="Fujiyama A."/>
            <person name="Anterola A."/>
            <person name="Aoki S."/>
            <person name="Ashton N."/>
            <person name="Barbazuk W.B."/>
            <person name="Barker E."/>
            <person name="Bennetzen J."/>
            <person name="Bezanilla M."/>
            <person name="Blankenship R."/>
            <person name="Cho S.H."/>
            <person name="Dutcher S."/>
            <person name="Estelle M."/>
            <person name="Fawcett J.A."/>
            <person name="Gundlach H."/>
            <person name="Hanada K."/>
            <person name="Heyl A."/>
            <person name="Hicks K.A."/>
            <person name="Hugh J."/>
            <person name="Lohr M."/>
            <person name="Mayer K."/>
            <person name="Melkozernov A."/>
            <person name="Murata T."/>
            <person name="Nelson D."/>
            <person name="Pils B."/>
            <person name="Prigge M."/>
            <person name="Reiss B."/>
            <person name="Renner T."/>
            <person name="Rombauts S."/>
            <person name="Rushton P."/>
            <person name="Sanderfoot A."/>
            <person name="Schween G."/>
            <person name="Shiu S.-H."/>
            <person name="Stueber K."/>
            <person name="Theodoulou F.L."/>
            <person name="Tu H."/>
            <person name="Van de Peer Y."/>
            <person name="Verrier P.J."/>
            <person name="Waters E."/>
            <person name="Wood A."/>
            <person name="Yang L."/>
            <person name="Cove D."/>
            <person name="Cuming A."/>
            <person name="Hasebe M."/>
            <person name="Lucas S."/>
            <person name="Mishler D.B."/>
            <person name="Reski R."/>
            <person name="Grigoriev I."/>
            <person name="Quatrano R.S."/>
            <person name="Boore J.L."/>
        </authorList>
    </citation>
    <scope>NUCLEOTIDE SEQUENCE [LARGE SCALE GENOMIC DNA]</scope>
    <source>
        <strain evidence="3 4">cv. Gransden 2004</strain>
    </source>
</reference>
<evidence type="ECO:0000313" key="2">
    <source>
        <dbReference type="EMBL" id="PNR33117.1"/>
    </source>
</evidence>
<dbReference type="EnsemblPlants" id="Pp3c20_12460V3.1">
    <property type="protein sequence ID" value="Pp3c20_12460V3.1"/>
    <property type="gene ID" value="Pp3c20_12460"/>
</dbReference>
<organism evidence="2">
    <name type="scientific">Physcomitrium patens</name>
    <name type="common">Spreading-leaved earth moss</name>
    <name type="synonym">Physcomitrella patens</name>
    <dbReference type="NCBI Taxonomy" id="3218"/>
    <lineage>
        <taxon>Eukaryota</taxon>
        <taxon>Viridiplantae</taxon>
        <taxon>Streptophyta</taxon>
        <taxon>Embryophyta</taxon>
        <taxon>Bryophyta</taxon>
        <taxon>Bryophytina</taxon>
        <taxon>Bryopsida</taxon>
        <taxon>Funariidae</taxon>
        <taxon>Funariales</taxon>
        <taxon>Funariaceae</taxon>
        <taxon>Physcomitrium</taxon>
    </lineage>
</organism>
<dbReference type="AlphaFoldDB" id="A0A2K1IV14"/>
<dbReference type="Proteomes" id="UP000006727">
    <property type="component" value="Chromosome 20"/>
</dbReference>
<gene>
    <name evidence="3" type="primary">LOC112273396</name>
    <name evidence="2" type="ORF">PHYPA_025060</name>
</gene>
<dbReference type="RefSeq" id="XP_024357880.1">
    <property type="nucleotide sequence ID" value="XM_024502112.2"/>
</dbReference>
<feature type="region of interest" description="Disordered" evidence="1">
    <location>
        <begin position="155"/>
        <end position="206"/>
    </location>
</feature>
<accession>A0A2K1IV14</accession>
<dbReference type="PaxDb" id="3218-PP1S166_11V6.1"/>
<dbReference type="Gramene" id="Pp3c20_12460V3.1">
    <property type="protein sequence ID" value="Pp3c20_12460V3.1"/>
    <property type="gene ID" value="Pp3c20_12460"/>
</dbReference>